<evidence type="ECO:0000259" key="1">
    <source>
        <dbReference type="Pfam" id="PF14472"/>
    </source>
</evidence>
<sequence length="91" mass="10123">MAEIIQKDGTWVFDGDTLRLTPGRDKNVGLLRRPLGELTVPLGAVAGISFEQGRKAGRLRLQLRELGELHRAGLLTDEEFAQAKQAVLRRM</sequence>
<organism evidence="2 3">
    <name type="scientific">Streptomyces chlorus</name>
    <dbReference type="NCBI Taxonomy" id="887452"/>
    <lineage>
        <taxon>Bacteria</taxon>
        <taxon>Bacillati</taxon>
        <taxon>Actinomycetota</taxon>
        <taxon>Actinomycetes</taxon>
        <taxon>Kitasatosporales</taxon>
        <taxon>Streptomycetaceae</taxon>
        <taxon>Streptomyces</taxon>
    </lineage>
</organism>
<keyword evidence="3" id="KW-1185">Reference proteome</keyword>
<dbReference type="Pfam" id="PF14472">
    <property type="entry name" value="DUF4429"/>
    <property type="match status" value="1"/>
</dbReference>
<gene>
    <name evidence="2" type="ORF">ACFPZI_29460</name>
</gene>
<feature type="domain" description="DUF4429" evidence="1">
    <location>
        <begin position="11"/>
        <end position="65"/>
    </location>
</feature>
<dbReference type="RefSeq" id="WP_381369297.1">
    <property type="nucleotide sequence ID" value="NZ_JBHSOA010000074.1"/>
</dbReference>
<proteinExistence type="predicted"/>
<dbReference type="InterPro" id="IPR027860">
    <property type="entry name" value="DUF4429"/>
</dbReference>
<dbReference type="EMBL" id="JBHSOA010000074">
    <property type="protein sequence ID" value="MFC5855757.1"/>
    <property type="molecule type" value="Genomic_DNA"/>
</dbReference>
<evidence type="ECO:0000313" key="2">
    <source>
        <dbReference type="EMBL" id="MFC5855757.1"/>
    </source>
</evidence>
<evidence type="ECO:0000313" key="3">
    <source>
        <dbReference type="Proteomes" id="UP001596180"/>
    </source>
</evidence>
<accession>A0ABW1E4J5</accession>
<dbReference type="Proteomes" id="UP001596180">
    <property type="component" value="Unassembled WGS sequence"/>
</dbReference>
<protein>
    <submittedName>
        <fullName evidence="2">DUF4429 domain-containing protein</fullName>
    </submittedName>
</protein>
<comment type="caution">
    <text evidence="2">The sequence shown here is derived from an EMBL/GenBank/DDBJ whole genome shotgun (WGS) entry which is preliminary data.</text>
</comment>
<name>A0ABW1E4J5_9ACTN</name>
<reference evidence="3" key="1">
    <citation type="journal article" date="2019" name="Int. J. Syst. Evol. Microbiol.">
        <title>The Global Catalogue of Microorganisms (GCM) 10K type strain sequencing project: providing services to taxonomists for standard genome sequencing and annotation.</title>
        <authorList>
            <consortium name="The Broad Institute Genomics Platform"/>
            <consortium name="The Broad Institute Genome Sequencing Center for Infectious Disease"/>
            <person name="Wu L."/>
            <person name="Ma J."/>
        </authorList>
    </citation>
    <scope>NUCLEOTIDE SEQUENCE [LARGE SCALE GENOMIC DNA]</scope>
    <source>
        <strain evidence="3">JCM 10411</strain>
    </source>
</reference>